<gene>
    <name evidence="1" type="ORF">CEUSTIGMA_g12150.t1</name>
</gene>
<dbReference type="Proteomes" id="UP000232323">
    <property type="component" value="Unassembled WGS sequence"/>
</dbReference>
<evidence type="ECO:0000313" key="2">
    <source>
        <dbReference type="Proteomes" id="UP000232323"/>
    </source>
</evidence>
<reference evidence="1 2" key="1">
    <citation type="submission" date="2017-08" db="EMBL/GenBank/DDBJ databases">
        <title>Acidophilic green algal genome provides insights into adaptation to an acidic environment.</title>
        <authorList>
            <person name="Hirooka S."/>
            <person name="Hirose Y."/>
            <person name="Kanesaki Y."/>
            <person name="Higuchi S."/>
            <person name="Fujiwara T."/>
            <person name="Onuma R."/>
            <person name="Era A."/>
            <person name="Ohbayashi R."/>
            <person name="Uzuka A."/>
            <person name="Nozaki H."/>
            <person name="Yoshikawa H."/>
            <person name="Miyagishima S.Y."/>
        </authorList>
    </citation>
    <scope>NUCLEOTIDE SEQUENCE [LARGE SCALE GENOMIC DNA]</scope>
    <source>
        <strain evidence="1 2">NIES-2499</strain>
    </source>
</reference>
<sequence length="126" mass="14430">MAAWGHLARSLGLSAKNKGAELFLHQTRKMAGGGPIGFFKHSRGKATPAELQGPEFITYAGLTISKPVKDFEYYWCEALGGLVWFTMLYHFSLNWEEHWYGDIWVFEKDVQVHGWDDEHEGNAHHH</sequence>
<dbReference type="OrthoDB" id="526624at2759"/>
<accession>A0A250XNT2</accession>
<name>A0A250XNT2_9CHLO</name>
<organism evidence="1 2">
    <name type="scientific">Chlamydomonas eustigma</name>
    <dbReference type="NCBI Taxonomy" id="1157962"/>
    <lineage>
        <taxon>Eukaryota</taxon>
        <taxon>Viridiplantae</taxon>
        <taxon>Chlorophyta</taxon>
        <taxon>core chlorophytes</taxon>
        <taxon>Chlorophyceae</taxon>
        <taxon>CS clade</taxon>
        <taxon>Chlamydomonadales</taxon>
        <taxon>Chlamydomonadaceae</taxon>
        <taxon>Chlamydomonas</taxon>
    </lineage>
</organism>
<proteinExistence type="predicted"/>
<evidence type="ECO:0000313" key="1">
    <source>
        <dbReference type="EMBL" id="GAX84728.1"/>
    </source>
</evidence>
<protein>
    <submittedName>
        <fullName evidence="1">Uncharacterized protein</fullName>
    </submittedName>
</protein>
<dbReference type="AlphaFoldDB" id="A0A250XNT2"/>
<keyword evidence="2" id="KW-1185">Reference proteome</keyword>
<comment type="caution">
    <text evidence="1">The sequence shown here is derived from an EMBL/GenBank/DDBJ whole genome shotgun (WGS) entry which is preliminary data.</text>
</comment>
<dbReference type="EMBL" id="BEGY01000134">
    <property type="protein sequence ID" value="GAX84728.1"/>
    <property type="molecule type" value="Genomic_DNA"/>
</dbReference>